<comment type="caution">
    <text evidence="2">The sequence shown here is derived from an EMBL/GenBank/DDBJ whole genome shotgun (WGS) entry which is preliminary data.</text>
</comment>
<feature type="transmembrane region" description="Helical" evidence="1">
    <location>
        <begin position="21"/>
        <end position="37"/>
    </location>
</feature>
<name>A0ABX9DMP1_9RHOB</name>
<accession>A0ABX9DMP1</accession>
<feature type="transmembrane region" description="Helical" evidence="1">
    <location>
        <begin position="83"/>
        <end position="102"/>
    </location>
</feature>
<protein>
    <recommendedName>
        <fullName evidence="4">Membrane protein YphA (DoxX/SURF4 family)</fullName>
    </recommendedName>
</protein>
<evidence type="ECO:0000256" key="1">
    <source>
        <dbReference type="SAM" id="Phobius"/>
    </source>
</evidence>
<proteinExistence type="predicted"/>
<keyword evidence="1" id="KW-0472">Membrane</keyword>
<sequence length="169" mass="17348">MRGLAAMFGHQNLMGVSPKRLHALLRVTLALCVIAAFRSGAPHLPVLPPDPRSVLDWAGATIIWLCAAGLLSGVGARPAALLLAFYLLTTAVAIRFGIAALPPDRDRLSLDLALAAGLLAVALGAEPRPGRAADGSGPAERAAYQTALDEIVADERGLDAAGMGRAQSG</sequence>
<evidence type="ECO:0008006" key="4">
    <source>
        <dbReference type="Google" id="ProtNLM"/>
    </source>
</evidence>
<keyword evidence="1" id="KW-0812">Transmembrane</keyword>
<organism evidence="2 3">
    <name type="scientific">Rhodovulum viride</name>
    <dbReference type="NCBI Taxonomy" id="1231134"/>
    <lineage>
        <taxon>Bacteria</taxon>
        <taxon>Pseudomonadati</taxon>
        <taxon>Pseudomonadota</taxon>
        <taxon>Alphaproteobacteria</taxon>
        <taxon>Rhodobacterales</taxon>
        <taxon>Paracoccaceae</taxon>
        <taxon>Rhodovulum</taxon>
    </lineage>
</organism>
<gene>
    <name evidence="2" type="ORF">BYZ73_03985</name>
</gene>
<feature type="transmembrane region" description="Helical" evidence="1">
    <location>
        <begin position="57"/>
        <end position="76"/>
    </location>
</feature>
<keyword evidence="1" id="KW-1133">Transmembrane helix</keyword>
<dbReference type="Proteomes" id="UP000248659">
    <property type="component" value="Unassembled WGS sequence"/>
</dbReference>
<dbReference type="EMBL" id="MUAV01000003">
    <property type="protein sequence ID" value="RAP42830.1"/>
    <property type="molecule type" value="Genomic_DNA"/>
</dbReference>
<keyword evidence="3" id="KW-1185">Reference proteome</keyword>
<reference evidence="2 3" key="1">
    <citation type="submission" date="2017-01" db="EMBL/GenBank/DDBJ databases">
        <title>Genome sequence of Rhodovulum viride JA756.</title>
        <authorList>
            <person name="Lakshmi K.V."/>
            <person name="Tushar L.D."/>
            <person name="Sasikala C."/>
            <person name="Venkataramana C."/>
        </authorList>
    </citation>
    <scope>NUCLEOTIDE SEQUENCE [LARGE SCALE GENOMIC DNA]</scope>
    <source>
        <strain evidence="2 3">JA756</strain>
    </source>
</reference>
<evidence type="ECO:0000313" key="3">
    <source>
        <dbReference type="Proteomes" id="UP000248659"/>
    </source>
</evidence>
<evidence type="ECO:0000313" key="2">
    <source>
        <dbReference type="EMBL" id="RAP42830.1"/>
    </source>
</evidence>